<sequence length="224" mass="24678">MASQDTVSTAPWHAAYPAPRHQPGSLTRDQVLQMIIKSHELGTRPNFVLIDLRRNDHEGGTIRGSINLPAQSLYPSIPALYGILKEAGVHKVIWYCSSSRGRGTRAAGWFGDYLADHNIDNGNMESLVLAEGVKGWATAGPEYLEWMDEYDSAAWQTYGGPRSHNVVGILSTLAAQMARQDTEALGKFEGFICTALVNALRRGNYGANIDMWFKTSTKWVLALP</sequence>
<reference evidence="3 4" key="1">
    <citation type="journal article" date="2014" name="BMC Genomics">
        <title>Comparative genome sequencing reveals chemotype-specific gene clusters in the toxigenic black mold Stachybotrys.</title>
        <authorList>
            <person name="Semeiks J."/>
            <person name="Borek D."/>
            <person name="Otwinowski Z."/>
            <person name="Grishin N.V."/>
        </authorList>
    </citation>
    <scope>NUCLEOTIDE SEQUENCE [LARGE SCALE GENOMIC DNA]</scope>
    <source>
        <strain evidence="4">CBS 109288 / IBT 7711</strain>
    </source>
</reference>
<dbReference type="Gene3D" id="3.40.250.10">
    <property type="entry name" value="Rhodanese-like domain"/>
    <property type="match status" value="1"/>
</dbReference>
<organism evidence="3 4">
    <name type="scientific">Stachybotrys chartarum (strain CBS 109288 / IBT 7711)</name>
    <name type="common">Toxic black mold</name>
    <name type="synonym">Stilbospora chartarum</name>
    <dbReference type="NCBI Taxonomy" id="1280523"/>
    <lineage>
        <taxon>Eukaryota</taxon>
        <taxon>Fungi</taxon>
        <taxon>Dikarya</taxon>
        <taxon>Ascomycota</taxon>
        <taxon>Pezizomycotina</taxon>
        <taxon>Sordariomycetes</taxon>
        <taxon>Hypocreomycetidae</taxon>
        <taxon>Hypocreales</taxon>
        <taxon>Stachybotryaceae</taxon>
        <taxon>Stachybotrys</taxon>
    </lineage>
</organism>
<name>A0A084ATG5_STACB</name>
<evidence type="ECO:0000256" key="1">
    <source>
        <dbReference type="SAM" id="MobiDB-lite"/>
    </source>
</evidence>
<feature type="domain" description="Rhodanese" evidence="2">
    <location>
        <begin position="43"/>
        <end position="145"/>
    </location>
</feature>
<dbReference type="AlphaFoldDB" id="A0A084ATG5"/>
<feature type="region of interest" description="Disordered" evidence="1">
    <location>
        <begin position="1"/>
        <end position="23"/>
    </location>
</feature>
<protein>
    <recommendedName>
        <fullName evidence="2">Rhodanese domain-containing protein</fullName>
    </recommendedName>
</protein>
<dbReference type="Proteomes" id="UP000028045">
    <property type="component" value="Unassembled WGS sequence"/>
</dbReference>
<dbReference type="SUPFAM" id="SSF52821">
    <property type="entry name" value="Rhodanese/Cell cycle control phosphatase"/>
    <property type="match status" value="1"/>
</dbReference>
<dbReference type="GO" id="GO:0004725">
    <property type="term" value="F:protein tyrosine phosphatase activity"/>
    <property type="evidence" value="ECO:0007669"/>
    <property type="project" value="TreeGrafter"/>
</dbReference>
<dbReference type="InterPro" id="IPR036873">
    <property type="entry name" value="Rhodanese-like_dom_sf"/>
</dbReference>
<dbReference type="SMART" id="SM00450">
    <property type="entry name" value="RHOD"/>
    <property type="match status" value="1"/>
</dbReference>
<dbReference type="HOGENOM" id="CLU_107716_0_0_1"/>
<dbReference type="EMBL" id="KL648569">
    <property type="protein sequence ID" value="KEY68594.1"/>
    <property type="molecule type" value="Genomic_DNA"/>
</dbReference>
<proteinExistence type="predicted"/>
<keyword evidence="4" id="KW-1185">Reference proteome</keyword>
<evidence type="ECO:0000313" key="4">
    <source>
        <dbReference type="Proteomes" id="UP000028045"/>
    </source>
</evidence>
<dbReference type="PANTHER" id="PTHR10828:SF50">
    <property type="entry name" value="REDUCTASE (ARC2), PUTATIVE (AFU_ORTHOLOGUE AFUA_6G13400)-RELATED"/>
    <property type="match status" value="1"/>
</dbReference>
<dbReference type="PANTHER" id="PTHR10828">
    <property type="entry name" value="M-PHASE INDUCER PHOSPHATASE DUAL SPECIFICITY PHOSPHATASE CDC25"/>
    <property type="match status" value="1"/>
</dbReference>
<dbReference type="PROSITE" id="PS50206">
    <property type="entry name" value="RHODANESE_3"/>
    <property type="match status" value="1"/>
</dbReference>
<dbReference type="InterPro" id="IPR001763">
    <property type="entry name" value="Rhodanese-like_dom"/>
</dbReference>
<evidence type="ECO:0000313" key="3">
    <source>
        <dbReference type="EMBL" id="KEY68594.1"/>
    </source>
</evidence>
<accession>A0A084ATG5</accession>
<dbReference type="OrthoDB" id="8300214at2759"/>
<dbReference type="GO" id="GO:0005634">
    <property type="term" value="C:nucleus"/>
    <property type="evidence" value="ECO:0007669"/>
    <property type="project" value="TreeGrafter"/>
</dbReference>
<gene>
    <name evidence="3" type="ORF">S7711_05777</name>
</gene>
<dbReference type="GO" id="GO:0005737">
    <property type="term" value="C:cytoplasm"/>
    <property type="evidence" value="ECO:0007669"/>
    <property type="project" value="TreeGrafter"/>
</dbReference>
<evidence type="ECO:0000259" key="2">
    <source>
        <dbReference type="PROSITE" id="PS50206"/>
    </source>
</evidence>